<organism evidence="2 3">
    <name type="scientific">Streptomyces edwardsiae</name>
    <dbReference type="NCBI Taxonomy" id="3075527"/>
    <lineage>
        <taxon>Bacteria</taxon>
        <taxon>Bacillati</taxon>
        <taxon>Actinomycetota</taxon>
        <taxon>Actinomycetes</taxon>
        <taxon>Kitasatosporales</taxon>
        <taxon>Streptomycetaceae</taxon>
        <taxon>Streptomyces</taxon>
    </lineage>
</organism>
<evidence type="ECO:0000256" key="1">
    <source>
        <dbReference type="SAM" id="MobiDB-lite"/>
    </source>
</evidence>
<comment type="caution">
    <text evidence="2">The sequence shown here is derived from an EMBL/GenBank/DDBJ whole genome shotgun (WGS) entry which is preliminary data.</text>
</comment>
<dbReference type="EMBL" id="JAVRFA010000224">
    <property type="protein sequence ID" value="MDT0399959.1"/>
    <property type="molecule type" value="Genomic_DNA"/>
</dbReference>
<dbReference type="RefSeq" id="WP_311649490.1">
    <property type="nucleotide sequence ID" value="NZ_JAVRFA010000224.1"/>
</dbReference>
<feature type="compositionally biased region" description="Basic and acidic residues" evidence="1">
    <location>
        <begin position="23"/>
        <end position="32"/>
    </location>
</feature>
<accession>A0ABU2Q9Q3</accession>
<feature type="non-terminal residue" evidence="2">
    <location>
        <position position="87"/>
    </location>
</feature>
<gene>
    <name evidence="2" type="ORF">RM705_35450</name>
</gene>
<evidence type="ECO:0008006" key="4">
    <source>
        <dbReference type="Google" id="ProtNLM"/>
    </source>
</evidence>
<proteinExistence type="predicted"/>
<feature type="region of interest" description="Disordered" evidence="1">
    <location>
        <begin position="20"/>
        <end position="56"/>
    </location>
</feature>
<name>A0ABU2Q9Q3_9ACTN</name>
<evidence type="ECO:0000313" key="2">
    <source>
        <dbReference type="EMBL" id="MDT0399959.1"/>
    </source>
</evidence>
<evidence type="ECO:0000313" key="3">
    <source>
        <dbReference type="Proteomes" id="UP001183881"/>
    </source>
</evidence>
<protein>
    <recommendedName>
        <fullName evidence="4">Secreted protein</fullName>
    </recommendedName>
</protein>
<keyword evidence="3" id="KW-1185">Reference proteome</keyword>
<feature type="compositionally biased region" description="Basic and acidic residues" evidence="1">
    <location>
        <begin position="39"/>
        <end position="48"/>
    </location>
</feature>
<sequence length="87" mass="9418">MEHHHAAAVVAAAVVAVAATGMRTEEEPGAEDHGDDEDGAGRDTHPGERLQQTTRLVLGRRGGNGRCCWRGYRLRRGVGRGRCFSHD</sequence>
<reference evidence="3" key="1">
    <citation type="submission" date="2023-07" db="EMBL/GenBank/DDBJ databases">
        <title>30 novel species of actinomycetes from the DSMZ collection.</title>
        <authorList>
            <person name="Nouioui I."/>
        </authorList>
    </citation>
    <scope>NUCLEOTIDE SEQUENCE [LARGE SCALE GENOMIC DNA]</scope>
    <source>
        <strain evidence="3">DSM 41636</strain>
    </source>
</reference>
<dbReference type="Proteomes" id="UP001183881">
    <property type="component" value="Unassembled WGS sequence"/>
</dbReference>